<dbReference type="EMBL" id="ABDF02000082">
    <property type="protein sequence ID" value="EHK19899.1"/>
    <property type="molecule type" value="Genomic_DNA"/>
</dbReference>
<comment type="caution">
    <text evidence="2">The sequence shown here is derived from an EMBL/GenBank/DDBJ whole genome shotgun (WGS) entry which is preliminary data.</text>
</comment>
<dbReference type="GeneID" id="25791883"/>
<dbReference type="VEuPathDB" id="FungiDB:TRIVIDRAFT_224553"/>
<proteinExistence type="predicted"/>
<reference evidence="2 3" key="1">
    <citation type="journal article" date="2011" name="Genome Biol.">
        <title>Comparative genome sequence analysis underscores mycoparasitism as the ancestral life style of Trichoderma.</title>
        <authorList>
            <person name="Kubicek C.P."/>
            <person name="Herrera-Estrella A."/>
            <person name="Seidl-Seiboth V."/>
            <person name="Martinez D.A."/>
            <person name="Druzhinina I.S."/>
            <person name="Thon M."/>
            <person name="Zeilinger S."/>
            <person name="Casas-Flores S."/>
            <person name="Horwitz B.A."/>
            <person name="Mukherjee P.K."/>
            <person name="Mukherjee M."/>
            <person name="Kredics L."/>
            <person name="Alcaraz L.D."/>
            <person name="Aerts A."/>
            <person name="Antal Z."/>
            <person name="Atanasova L."/>
            <person name="Cervantes-Badillo M.G."/>
            <person name="Challacombe J."/>
            <person name="Chertkov O."/>
            <person name="McCluskey K."/>
            <person name="Coulpier F."/>
            <person name="Deshpande N."/>
            <person name="von Doehren H."/>
            <person name="Ebbole D.J."/>
            <person name="Esquivel-Naranjo E.U."/>
            <person name="Fekete E."/>
            <person name="Flipphi M."/>
            <person name="Glaser F."/>
            <person name="Gomez-Rodriguez E.Y."/>
            <person name="Gruber S."/>
            <person name="Han C."/>
            <person name="Henrissat B."/>
            <person name="Hermosa R."/>
            <person name="Hernandez-Onate M."/>
            <person name="Karaffa L."/>
            <person name="Kosti I."/>
            <person name="Le Crom S."/>
            <person name="Lindquist E."/>
            <person name="Lucas S."/>
            <person name="Luebeck M."/>
            <person name="Luebeck P.S."/>
            <person name="Margeot A."/>
            <person name="Metz B."/>
            <person name="Misra M."/>
            <person name="Nevalainen H."/>
            <person name="Omann M."/>
            <person name="Packer N."/>
            <person name="Perrone G."/>
            <person name="Uresti-Rivera E.E."/>
            <person name="Salamov A."/>
            <person name="Schmoll M."/>
            <person name="Seiboth B."/>
            <person name="Shapiro H."/>
            <person name="Sukno S."/>
            <person name="Tamayo-Ramos J.A."/>
            <person name="Tisch D."/>
            <person name="Wiest A."/>
            <person name="Wilkinson H.H."/>
            <person name="Zhang M."/>
            <person name="Coutinho P.M."/>
            <person name="Kenerley C.M."/>
            <person name="Monte E."/>
            <person name="Baker S.E."/>
            <person name="Grigoriev I.V."/>
        </authorList>
    </citation>
    <scope>NUCLEOTIDE SEQUENCE [LARGE SCALE GENOMIC DNA]</scope>
    <source>
        <strain evidence="3">Gv29-8 / FGSC 10586</strain>
    </source>
</reference>
<dbReference type="RefSeq" id="XP_013954094.1">
    <property type="nucleotide sequence ID" value="XM_014098619.1"/>
</dbReference>
<feature type="region of interest" description="Disordered" evidence="1">
    <location>
        <begin position="1"/>
        <end position="60"/>
    </location>
</feature>
<dbReference type="InParanoid" id="G9N0L7"/>
<protein>
    <submittedName>
        <fullName evidence="2">Uncharacterized protein</fullName>
    </submittedName>
</protein>
<keyword evidence="3" id="KW-1185">Reference proteome</keyword>
<accession>G9N0L7</accession>
<sequence>MDKSSTRACNGSVVGNEVADTTPSSGGPQTADGHDPSYSVNRFLLDTENHPPGHGPARDAAQALQKIRDFEAKFNSSSDAPRGS</sequence>
<evidence type="ECO:0000313" key="3">
    <source>
        <dbReference type="Proteomes" id="UP000007115"/>
    </source>
</evidence>
<feature type="compositionally biased region" description="Polar residues" evidence="1">
    <location>
        <begin position="19"/>
        <end position="28"/>
    </location>
</feature>
<dbReference type="HOGENOM" id="CLU_2527762_0_0_1"/>
<evidence type="ECO:0000313" key="2">
    <source>
        <dbReference type="EMBL" id="EHK19899.1"/>
    </source>
</evidence>
<organism evidence="2 3">
    <name type="scientific">Hypocrea virens (strain Gv29-8 / FGSC 10586)</name>
    <name type="common">Gliocladium virens</name>
    <name type="synonym">Trichoderma virens</name>
    <dbReference type="NCBI Taxonomy" id="413071"/>
    <lineage>
        <taxon>Eukaryota</taxon>
        <taxon>Fungi</taxon>
        <taxon>Dikarya</taxon>
        <taxon>Ascomycota</taxon>
        <taxon>Pezizomycotina</taxon>
        <taxon>Sordariomycetes</taxon>
        <taxon>Hypocreomycetidae</taxon>
        <taxon>Hypocreales</taxon>
        <taxon>Hypocreaceae</taxon>
        <taxon>Trichoderma</taxon>
    </lineage>
</organism>
<dbReference type="Proteomes" id="UP000007115">
    <property type="component" value="Unassembled WGS sequence"/>
</dbReference>
<evidence type="ECO:0000256" key="1">
    <source>
        <dbReference type="SAM" id="MobiDB-lite"/>
    </source>
</evidence>
<name>G9N0L7_HYPVG</name>
<dbReference type="AlphaFoldDB" id="G9N0L7"/>
<gene>
    <name evidence="2" type="ORF">TRIVIDRAFT_224553</name>
</gene>